<evidence type="ECO:0000256" key="8">
    <source>
        <dbReference type="ARBA" id="ARBA00023065"/>
    </source>
</evidence>
<feature type="transmembrane region" description="Helical" evidence="11">
    <location>
        <begin position="403"/>
        <end position="423"/>
    </location>
</feature>
<evidence type="ECO:0000256" key="2">
    <source>
        <dbReference type="ARBA" id="ARBA00004236"/>
    </source>
</evidence>
<evidence type="ECO:0000256" key="4">
    <source>
        <dbReference type="ARBA" id="ARBA00022475"/>
    </source>
</evidence>
<keyword evidence="7 11" id="KW-1133">Transmembrane helix</keyword>
<proteinExistence type="inferred from homology"/>
<keyword evidence="10 11" id="KW-0407">Ion channel</keyword>
<organism evidence="15 16">
    <name type="scientific">Desmophyllum pertusum</name>
    <dbReference type="NCBI Taxonomy" id="174260"/>
    <lineage>
        <taxon>Eukaryota</taxon>
        <taxon>Metazoa</taxon>
        <taxon>Cnidaria</taxon>
        <taxon>Anthozoa</taxon>
        <taxon>Hexacorallia</taxon>
        <taxon>Scleractinia</taxon>
        <taxon>Caryophylliina</taxon>
        <taxon>Caryophylliidae</taxon>
        <taxon>Desmophyllum</taxon>
    </lineage>
</organism>
<dbReference type="InterPro" id="IPR006029">
    <property type="entry name" value="Neurotrans-gated_channel_TM"/>
</dbReference>
<keyword evidence="3 11" id="KW-0813">Transport</keyword>
<dbReference type="FunFam" id="2.70.170.10:FF:000045">
    <property type="entry name" value="Predicted protein"/>
    <property type="match status" value="1"/>
</dbReference>
<dbReference type="SUPFAM" id="SSF90112">
    <property type="entry name" value="Neurotransmitter-gated ion-channel transmembrane pore"/>
    <property type="match status" value="1"/>
</dbReference>
<dbReference type="PRINTS" id="PR00252">
    <property type="entry name" value="NRIONCHANNEL"/>
</dbReference>
<dbReference type="InterPro" id="IPR036719">
    <property type="entry name" value="Neuro-gated_channel_TM_sf"/>
</dbReference>
<evidence type="ECO:0000259" key="13">
    <source>
        <dbReference type="Pfam" id="PF02931"/>
    </source>
</evidence>
<keyword evidence="4" id="KW-1003">Cell membrane</keyword>
<feature type="region of interest" description="Disordered" evidence="12">
    <location>
        <begin position="51"/>
        <end position="71"/>
    </location>
</feature>
<evidence type="ECO:0000256" key="11">
    <source>
        <dbReference type="RuleBase" id="RU000687"/>
    </source>
</evidence>
<feature type="domain" description="Neurotransmitter-gated ion-channel ligand-binding" evidence="13">
    <location>
        <begin position="133"/>
        <end position="338"/>
    </location>
</feature>
<feature type="compositionally biased region" description="Basic and acidic residues" evidence="12">
    <location>
        <begin position="53"/>
        <end position="71"/>
    </location>
</feature>
<sequence>MSCEVVRVHASSDAIQDNKCSWIVLGYISNRKTFLVTYKKLTHLWNSMSESRSLGDNRKRNDTNPSKPDIHFRNKKTVRSIHPHSNLTRMILGNVSVADAVEISDGDNSSSKSDLPILNNVYKNDTLAGKNMSHLLDAVFQTYDKRIRPFYGVKTLDVNMDLLILSFGELSETNMEFSVDLYMAQFWRDPRLGFGLNQTIILSGDATDKLWVPDTFIINSIDTKIHQLVAINKKAWVHLGNGTIMLVLRFTARSSCKVDLRDYPLDDQMCHLAFESFSFENMDLNLTWKQDIGTDIYIYDKEMAQFDILTAKRAGKHPVYHSEPFAGLTATIRFRRRTMYYIFQMYIPCICVVILSWVSFWIDDTDGSDRVGLGIATVLTISFMRGSMNDNVPRVSYLKSVDYFLLGSFVFVFMTLIEYVLVLKQTRKEKKRKNEKNKETLARDRKREAELMFSESEDEKVSVSVSVGSKTYDFKNGKPRLENNCNNTPNTTPNSGRRTVRIVDPGPNMVKTKRQPNRAQLKKLHRRPSMIQMIRKTIEDGEEDICYLDRYSRIVFPLSYATFLGIYFGIYTVRWENIVNSEQMS</sequence>
<dbReference type="InterPro" id="IPR006028">
    <property type="entry name" value="GABAA/Glycine_rcpt"/>
</dbReference>
<protein>
    <submittedName>
        <fullName evidence="15">Uncharacterized protein</fullName>
    </submittedName>
</protein>
<evidence type="ECO:0000259" key="14">
    <source>
        <dbReference type="Pfam" id="PF02932"/>
    </source>
</evidence>
<keyword evidence="6" id="KW-0732">Signal</keyword>
<evidence type="ECO:0000256" key="6">
    <source>
        <dbReference type="ARBA" id="ARBA00022729"/>
    </source>
</evidence>
<dbReference type="OrthoDB" id="5963186at2759"/>
<comment type="caution">
    <text evidence="15">The sequence shown here is derived from an EMBL/GenBank/DDBJ whole genome shotgun (WGS) entry which is preliminary data.</text>
</comment>
<dbReference type="FunFam" id="1.20.58.390:FF:000098">
    <property type="entry name" value="Predicted protein"/>
    <property type="match status" value="1"/>
</dbReference>
<keyword evidence="16" id="KW-1185">Reference proteome</keyword>
<dbReference type="InterPro" id="IPR006202">
    <property type="entry name" value="Neur_chan_lig-bd"/>
</dbReference>
<dbReference type="PROSITE" id="PS00236">
    <property type="entry name" value="NEUROTR_ION_CHANNEL"/>
    <property type="match status" value="1"/>
</dbReference>
<feature type="transmembrane region" description="Helical" evidence="11">
    <location>
        <begin position="554"/>
        <end position="573"/>
    </location>
</feature>
<evidence type="ECO:0000313" key="16">
    <source>
        <dbReference type="Proteomes" id="UP001163046"/>
    </source>
</evidence>
<dbReference type="EMBL" id="MU825405">
    <property type="protein sequence ID" value="KAJ7391704.1"/>
    <property type="molecule type" value="Genomic_DNA"/>
</dbReference>
<evidence type="ECO:0000256" key="7">
    <source>
        <dbReference type="ARBA" id="ARBA00022989"/>
    </source>
</evidence>
<name>A0A9X0A4Z7_9CNID</name>
<dbReference type="SUPFAM" id="SSF63712">
    <property type="entry name" value="Nicotinic receptor ligand binding domain-like"/>
    <property type="match status" value="1"/>
</dbReference>
<evidence type="ECO:0000256" key="12">
    <source>
        <dbReference type="SAM" id="MobiDB-lite"/>
    </source>
</evidence>
<dbReference type="NCBIfam" id="TIGR00860">
    <property type="entry name" value="LIC"/>
    <property type="match status" value="1"/>
</dbReference>
<keyword evidence="5 11" id="KW-0812">Transmembrane</keyword>
<dbReference type="GO" id="GO:0005886">
    <property type="term" value="C:plasma membrane"/>
    <property type="evidence" value="ECO:0007669"/>
    <property type="project" value="UniProtKB-SubCell"/>
</dbReference>
<dbReference type="Pfam" id="PF02932">
    <property type="entry name" value="Neur_chan_memb"/>
    <property type="match status" value="1"/>
</dbReference>
<dbReference type="InterPro" id="IPR006201">
    <property type="entry name" value="Neur_channel"/>
</dbReference>
<dbReference type="PRINTS" id="PR00253">
    <property type="entry name" value="GABAARECEPTR"/>
</dbReference>
<dbReference type="InterPro" id="IPR038050">
    <property type="entry name" value="Neuro_actylchol_rec"/>
</dbReference>
<feature type="compositionally biased region" description="Low complexity" evidence="12">
    <location>
        <begin position="483"/>
        <end position="494"/>
    </location>
</feature>
<evidence type="ECO:0000256" key="9">
    <source>
        <dbReference type="ARBA" id="ARBA00023136"/>
    </source>
</evidence>
<comment type="subcellular location">
    <subcellularLocation>
        <location evidence="2">Cell membrane</location>
    </subcellularLocation>
    <subcellularLocation>
        <location evidence="1">Membrane</location>
        <topology evidence="1">Multi-pass membrane protein</topology>
    </subcellularLocation>
</comment>
<feature type="transmembrane region" description="Helical" evidence="11">
    <location>
        <begin position="340"/>
        <end position="362"/>
    </location>
</feature>
<dbReference type="GO" id="GO:0005230">
    <property type="term" value="F:extracellular ligand-gated monoatomic ion channel activity"/>
    <property type="evidence" value="ECO:0007669"/>
    <property type="project" value="InterPro"/>
</dbReference>
<dbReference type="Pfam" id="PF02931">
    <property type="entry name" value="Neur_chan_LBD"/>
    <property type="match status" value="1"/>
</dbReference>
<feature type="region of interest" description="Disordered" evidence="12">
    <location>
        <begin position="477"/>
        <end position="497"/>
    </location>
</feature>
<comment type="caution">
    <text evidence="11">Lacks conserved residue(s) required for the propagation of feature annotation.</text>
</comment>
<reference evidence="15" key="1">
    <citation type="submission" date="2023-01" db="EMBL/GenBank/DDBJ databases">
        <title>Genome assembly of the deep-sea coral Lophelia pertusa.</title>
        <authorList>
            <person name="Herrera S."/>
            <person name="Cordes E."/>
        </authorList>
    </citation>
    <scope>NUCLEOTIDE SEQUENCE</scope>
    <source>
        <strain evidence="15">USNM1676648</strain>
        <tissue evidence="15">Polyp</tissue>
    </source>
</reference>
<dbReference type="InterPro" id="IPR018000">
    <property type="entry name" value="Neurotransmitter_ion_chnl_CS"/>
</dbReference>
<dbReference type="InterPro" id="IPR036734">
    <property type="entry name" value="Neur_chan_lig-bd_sf"/>
</dbReference>
<evidence type="ECO:0000256" key="1">
    <source>
        <dbReference type="ARBA" id="ARBA00004141"/>
    </source>
</evidence>
<comment type="similarity">
    <text evidence="11">Belongs to the ligand-gated ion channel (TC 1.A.9) family.</text>
</comment>
<evidence type="ECO:0000313" key="15">
    <source>
        <dbReference type="EMBL" id="KAJ7391704.1"/>
    </source>
</evidence>
<keyword evidence="8 11" id="KW-0406">Ion transport</keyword>
<evidence type="ECO:0000256" key="10">
    <source>
        <dbReference type="ARBA" id="ARBA00023303"/>
    </source>
</evidence>
<dbReference type="Proteomes" id="UP001163046">
    <property type="component" value="Unassembled WGS sequence"/>
</dbReference>
<dbReference type="CDD" id="cd18990">
    <property type="entry name" value="LGIC_ECD_GABAAR"/>
    <property type="match status" value="1"/>
</dbReference>
<feature type="domain" description="Neurotransmitter-gated ion-channel transmembrane" evidence="14">
    <location>
        <begin position="345"/>
        <end position="568"/>
    </location>
</feature>
<dbReference type="CDD" id="cd19049">
    <property type="entry name" value="LGIC_TM_anion"/>
    <property type="match status" value="1"/>
</dbReference>
<gene>
    <name evidence="15" type="ORF">OS493_017401</name>
</gene>
<dbReference type="Gene3D" id="1.20.58.390">
    <property type="entry name" value="Neurotransmitter-gated ion-channel transmembrane domain"/>
    <property type="match status" value="1"/>
</dbReference>
<dbReference type="Gene3D" id="2.70.170.10">
    <property type="entry name" value="Neurotransmitter-gated ion-channel ligand-binding domain"/>
    <property type="match status" value="1"/>
</dbReference>
<dbReference type="PANTHER" id="PTHR18945">
    <property type="entry name" value="NEUROTRANSMITTER GATED ION CHANNEL"/>
    <property type="match status" value="1"/>
</dbReference>
<evidence type="ECO:0000256" key="3">
    <source>
        <dbReference type="ARBA" id="ARBA00022448"/>
    </source>
</evidence>
<keyword evidence="9 11" id="KW-0472">Membrane</keyword>
<dbReference type="AlphaFoldDB" id="A0A9X0A4Z7"/>
<evidence type="ECO:0000256" key="5">
    <source>
        <dbReference type="ARBA" id="ARBA00022692"/>
    </source>
</evidence>
<accession>A0A9X0A4Z7</accession>
<dbReference type="GO" id="GO:0004888">
    <property type="term" value="F:transmembrane signaling receptor activity"/>
    <property type="evidence" value="ECO:0007669"/>
    <property type="project" value="InterPro"/>
</dbReference>